<evidence type="ECO:0000256" key="1">
    <source>
        <dbReference type="ARBA" id="ARBA00004138"/>
    </source>
</evidence>
<evidence type="ECO:0000256" key="3">
    <source>
        <dbReference type="ARBA" id="ARBA00022490"/>
    </source>
</evidence>
<dbReference type="Proteomes" id="UP000031623">
    <property type="component" value="Chromosome"/>
</dbReference>
<dbReference type="KEGG" id="tig:THII_3333"/>
<keyword evidence="5" id="KW-0966">Cell projection</keyword>
<evidence type="ECO:0000259" key="6">
    <source>
        <dbReference type="Pfam" id="PF22544"/>
    </source>
</evidence>
<organism evidence="7 8">
    <name type="scientific">Thioploca ingrica</name>
    <dbReference type="NCBI Taxonomy" id="40754"/>
    <lineage>
        <taxon>Bacteria</taxon>
        <taxon>Pseudomonadati</taxon>
        <taxon>Pseudomonadota</taxon>
        <taxon>Gammaproteobacteria</taxon>
        <taxon>Thiotrichales</taxon>
        <taxon>Thiotrichaceae</taxon>
        <taxon>Thioploca</taxon>
    </lineage>
</organism>
<keyword evidence="4" id="KW-0969">Cilium</keyword>
<dbReference type="GO" id="GO:0005737">
    <property type="term" value="C:cytoplasm"/>
    <property type="evidence" value="ECO:0007669"/>
    <property type="project" value="UniProtKB-SubCell"/>
</dbReference>
<dbReference type="Gene3D" id="2.60.40.10">
    <property type="entry name" value="Immunoglobulins"/>
    <property type="match status" value="6"/>
</dbReference>
<keyword evidence="8" id="KW-1185">Reference proteome</keyword>
<dbReference type="InterPro" id="IPR013783">
    <property type="entry name" value="Ig-like_fold"/>
</dbReference>
<comment type="subcellular location">
    <subcellularLocation>
        <location evidence="1">Cell projection</location>
        <location evidence="1">Cilium</location>
    </subcellularLocation>
    <subcellularLocation>
        <location evidence="2">Cytoplasm</location>
    </subcellularLocation>
</comment>
<keyword evidence="3" id="KW-0963">Cytoplasm</keyword>
<dbReference type="NCBIfam" id="NF012200">
    <property type="entry name" value="choice_anch_D"/>
    <property type="match status" value="6"/>
</dbReference>
<accession>A0A090APX3</accession>
<feature type="domain" description="HYDIN/VesB/CFA65-like Ig-like" evidence="6">
    <location>
        <begin position="1299"/>
        <end position="1384"/>
    </location>
</feature>
<evidence type="ECO:0000256" key="4">
    <source>
        <dbReference type="ARBA" id="ARBA00023069"/>
    </source>
</evidence>
<evidence type="ECO:0000256" key="5">
    <source>
        <dbReference type="ARBA" id="ARBA00023273"/>
    </source>
</evidence>
<dbReference type="EMBL" id="AP014633">
    <property type="protein sequence ID" value="BAP57630.1"/>
    <property type="molecule type" value="Genomic_DNA"/>
</dbReference>
<protein>
    <recommendedName>
        <fullName evidence="6">HYDIN/VesB/CFA65-like Ig-like domain-containing protein</fullName>
    </recommendedName>
</protein>
<dbReference type="InterPro" id="IPR053879">
    <property type="entry name" value="HYDIN_VesB_CFA65-like_Ig"/>
</dbReference>
<evidence type="ECO:0000256" key="2">
    <source>
        <dbReference type="ARBA" id="ARBA00004496"/>
    </source>
</evidence>
<dbReference type="OrthoDB" id="3565729at2"/>
<name>A0A090APX3_9GAMM</name>
<evidence type="ECO:0000313" key="8">
    <source>
        <dbReference type="Proteomes" id="UP000031623"/>
    </source>
</evidence>
<dbReference type="PANTHER" id="PTHR37833">
    <property type="entry name" value="LIPOPROTEIN-RELATED"/>
    <property type="match status" value="1"/>
</dbReference>
<gene>
    <name evidence="7" type="ORF">THII_3333</name>
</gene>
<reference evidence="7 8" key="1">
    <citation type="journal article" date="2014" name="ISME J.">
        <title>Ecophysiology of Thioploca ingrica as revealed by the complete genome sequence supplemented with proteomic evidence.</title>
        <authorList>
            <person name="Kojima H."/>
            <person name="Ogura Y."/>
            <person name="Yamamoto N."/>
            <person name="Togashi T."/>
            <person name="Mori H."/>
            <person name="Watanabe T."/>
            <person name="Nemoto F."/>
            <person name="Kurokawa K."/>
            <person name="Hayashi T."/>
            <person name="Fukui M."/>
        </authorList>
    </citation>
    <scope>NUCLEOTIDE SEQUENCE [LARGE SCALE GENOMIC DNA]</scope>
</reference>
<dbReference type="STRING" id="40754.THII_3333"/>
<feature type="domain" description="HYDIN/VesB/CFA65-like Ig-like" evidence="6">
    <location>
        <begin position="645"/>
        <end position="731"/>
    </location>
</feature>
<dbReference type="Pfam" id="PF22544">
    <property type="entry name" value="HYDIN_VesB_CFA65-like_Ig"/>
    <property type="match status" value="2"/>
</dbReference>
<evidence type="ECO:0000313" key="7">
    <source>
        <dbReference type="EMBL" id="BAP57630.1"/>
    </source>
</evidence>
<dbReference type="HOGENOM" id="CLU_244602_0_0_6"/>
<sequence length="1593" mass="163189">MTMEKNFLLSRLKAIALAKQRGQRTISLLFKPLAACILLVGSVAWAAPNIQVFEGTTEIKNAQTTSTDFLSIFGAPSYPPVTKTFTVKNVGGEAVNITGLTTVQSGAVFSNPAVGTTVIQPGASTTFVVTFTPTTPPTGEVAVTVPLKGLPTATPITPPIISDATVQIFLSDSTTTSSLFSFPLAGITATASADLRILDGTTEIQDSATVGAPPRYRTVDLGKTNLGNPLTKTFTLKNVGKAPTAALTIIAAPTMAGTTPVGEFTVTSDFTAGTVLQPGQSTTFKVTLQAKTGSPATPATPWGASIKVAEATATGVLSAASTAASMIFPTTDGSPPVPPYVAGDTYAALTFGVIGTVTPLPEIEVLDGAINVTDNTGEVDLGMLLKGEATKNIKIFTVRNLGGLALNLKSPIEVTNTSGSGFSLGSDFIKTQLAAATPAPPTPPTTIDSTNFQIKLDTSQSGTFEALVSFGNDDGDENPYNFKVKGAIVESPLQEIEVYYGTPAEVAAGTAKPITSGIGATVGTEVDFSTPMGTDVTKTFTVKNIGGAPLPLFYLSTPLPTGFSLASIFPSVVAPGGTASFDIKLNAATAGQYGGTLYIFNDDKASDSQALIENPFNFRVKATVKAPAPEIQVLDDASTDIDISIPTKINFGTKPRGTNVPKIFTVKNIGDKELNLTSPVTVTGTGFSGLSFNPGTLAPNATTNFTVILDASTPGTFIGEVSFTNNDDDETTFKFPITAIVDNTPPANQAIEVWYGTPADITANKATPITDGTTTTPGTAIDLTSTLPNGSTPVGAKIIKTFTVRNIGSKDLNLFGASQLDGIKVVGTLPFNVPAGGEVTFEVELDATVAGKKGGTFQLFNNDSSKTPFDFPLTGMVGSVTPPASKTTLTVTVKGNGSVDSTDPVGIGITNCTVAAGPACTKELPAGTTSVTLTAKGGAVAWSGADCKVGTTPETAIVTVPTTATTVACTADFTGAVANIPLTVKVTGNGNVNSTTPAGIGIANCAASGGICTGNIPTGTTSVILTATPAAGETVTWGPGCAAGTEANTGTVSIGSNTTSAECSVNFVTGTSSAALTVTVVGPGTVNAPTGITNCTLAGGVNCTANFPAGTVILTATPAAGEPVTWSNGCTAGTTTNTATVNIVANTPAACTATFATNPTPTGSKLQVFDGTTEIMDGSTTPINFGTTKVGQPLTKTLTVKNASTDIIDLFGYTIPEGFSIGTYPAGVAGKVDFTFEIQLNTSVAGKFEGPVKLFNSADPKNPFDFMISGEVTTDGGTAMVPEIQVLDGTTDILDGATTSTDFGVTGVGSPVTKTFTVKNAGKASLNLTSAAKLASGNGFTVESFNPVPTTLAPDGTMTFKVTLTAATEGQFVGVVSFGNNDSNENPFDFPISGAVTQINAQEKECFEQGSMWNGKKCVLIPELTAGTNTGTPTNTKMKGGISKSEGGQFTPFKMTDPTISMAMPVITAGVLKVDSSDIGKSAGILAAGLYKSSIFPKGFEWYTLVTCSACPTGWRVDILAYDETTTIPLLTRENLLPFDTVDKLPAYYTVNLYEGLLPYPGELDIYFGYRVDEGDKVKVVYSQTPIHAAINP</sequence>
<proteinExistence type="predicted"/>
<dbReference type="PANTHER" id="PTHR37833:SF1">
    <property type="entry name" value="SIGNAL PEPTIDE PROTEIN"/>
    <property type="match status" value="1"/>
</dbReference>